<dbReference type="GO" id="GO:0006633">
    <property type="term" value="P:fatty acid biosynthetic process"/>
    <property type="evidence" value="ECO:0007669"/>
    <property type="project" value="UniProtKB-UniPathway"/>
</dbReference>
<dbReference type="PRINTS" id="PR01071">
    <property type="entry name" value="ACOABIOTINCC"/>
</dbReference>
<dbReference type="PANTHER" id="PTHR45266">
    <property type="entry name" value="OXALOACETATE DECARBOXYLASE ALPHA CHAIN"/>
    <property type="match status" value="1"/>
</dbReference>
<evidence type="ECO:0000256" key="2">
    <source>
        <dbReference type="ARBA" id="ARBA00017562"/>
    </source>
</evidence>
<accession>A0A5C4JE18</accession>
<gene>
    <name evidence="10" type="ORF">ETD83_12365</name>
</gene>
<name>A0A5C4JE18_9ACTN</name>
<dbReference type="RefSeq" id="WP_329602764.1">
    <property type="nucleotide sequence ID" value="NZ_VCKW01000049.1"/>
</dbReference>
<evidence type="ECO:0000259" key="9">
    <source>
        <dbReference type="PROSITE" id="PS50968"/>
    </source>
</evidence>
<dbReference type="GO" id="GO:0003989">
    <property type="term" value="F:acetyl-CoA carboxylase activity"/>
    <property type="evidence" value="ECO:0007669"/>
    <property type="project" value="InterPro"/>
</dbReference>
<evidence type="ECO:0000256" key="3">
    <source>
        <dbReference type="ARBA" id="ARBA00022516"/>
    </source>
</evidence>
<dbReference type="AlphaFoldDB" id="A0A5C4JE18"/>
<dbReference type="UniPathway" id="UPA00094"/>
<dbReference type="InterPro" id="IPR000089">
    <property type="entry name" value="Biotin_lipoyl"/>
</dbReference>
<dbReference type="InterPro" id="IPR001249">
    <property type="entry name" value="AcCoA_biotinCC"/>
</dbReference>
<evidence type="ECO:0000256" key="7">
    <source>
        <dbReference type="ARBA" id="ARBA00023267"/>
    </source>
</evidence>
<dbReference type="Pfam" id="PF00364">
    <property type="entry name" value="Biotin_lipoyl"/>
    <property type="match status" value="1"/>
</dbReference>
<dbReference type="GO" id="GO:0009317">
    <property type="term" value="C:acetyl-CoA carboxylase complex"/>
    <property type="evidence" value="ECO:0007669"/>
    <property type="project" value="InterPro"/>
</dbReference>
<dbReference type="CDD" id="cd06850">
    <property type="entry name" value="biotinyl_domain"/>
    <property type="match status" value="1"/>
</dbReference>
<keyword evidence="6 8" id="KW-0275">Fatty acid biosynthesis</keyword>
<dbReference type="Proteomes" id="UP000309174">
    <property type="component" value="Unassembled WGS sequence"/>
</dbReference>
<dbReference type="InterPro" id="IPR050709">
    <property type="entry name" value="Biotin_Carboxyl_Carrier/Decarb"/>
</dbReference>
<dbReference type="Gene3D" id="2.40.50.100">
    <property type="match status" value="1"/>
</dbReference>
<dbReference type="PROSITE" id="PS50968">
    <property type="entry name" value="BIOTINYL_LIPOYL"/>
    <property type="match status" value="1"/>
</dbReference>
<organism evidence="10 11">
    <name type="scientific">Actinomadura soli</name>
    <dbReference type="NCBI Taxonomy" id="2508997"/>
    <lineage>
        <taxon>Bacteria</taxon>
        <taxon>Bacillati</taxon>
        <taxon>Actinomycetota</taxon>
        <taxon>Actinomycetes</taxon>
        <taxon>Streptosporangiales</taxon>
        <taxon>Thermomonosporaceae</taxon>
        <taxon>Actinomadura</taxon>
    </lineage>
</organism>
<protein>
    <recommendedName>
        <fullName evidence="2 8">Biotin carboxyl carrier protein of acetyl-CoA carboxylase</fullName>
    </recommendedName>
</protein>
<evidence type="ECO:0000313" key="11">
    <source>
        <dbReference type="Proteomes" id="UP000309174"/>
    </source>
</evidence>
<keyword evidence="5 8" id="KW-0443">Lipid metabolism</keyword>
<evidence type="ECO:0000256" key="1">
    <source>
        <dbReference type="ARBA" id="ARBA00005194"/>
    </source>
</evidence>
<feature type="non-terminal residue" evidence="10">
    <location>
        <position position="1"/>
    </location>
</feature>
<dbReference type="PROSITE" id="PS00188">
    <property type="entry name" value="BIOTIN"/>
    <property type="match status" value="1"/>
</dbReference>
<keyword evidence="3 8" id="KW-0444">Lipid biosynthesis</keyword>
<comment type="function">
    <text evidence="8">This protein is a component of the acetyl coenzyme A carboxylase complex; first, biotin carboxylase catalyzes the carboxylation of the carrier protein and then the transcarboxylase transfers the carboxyl group to form malonyl-CoA.</text>
</comment>
<feature type="domain" description="Lipoyl-binding" evidence="9">
    <location>
        <begin position="10"/>
        <end position="86"/>
    </location>
</feature>
<dbReference type="EMBL" id="VCKW01000049">
    <property type="protein sequence ID" value="TMR02608.1"/>
    <property type="molecule type" value="Genomic_DNA"/>
</dbReference>
<dbReference type="SUPFAM" id="SSF51230">
    <property type="entry name" value="Single hybrid motif"/>
    <property type="match status" value="1"/>
</dbReference>
<comment type="pathway">
    <text evidence="1 8">Lipid metabolism; fatty acid biosynthesis.</text>
</comment>
<reference evidence="10 11" key="1">
    <citation type="submission" date="2019-05" db="EMBL/GenBank/DDBJ databases">
        <title>Draft genome sequence of Actinomadura sp. 14C53.</title>
        <authorList>
            <person name="Saricaoglu S."/>
            <person name="Isik K."/>
        </authorList>
    </citation>
    <scope>NUCLEOTIDE SEQUENCE [LARGE SCALE GENOMIC DNA]</scope>
    <source>
        <strain evidence="10 11">14C53</strain>
    </source>
</reference>
<evidence type="ECO:0000256" key="6">
    <source>
        <dbReference type="ARBA" id="ARBA00023160"/>
    </source>
</evidence>
<comment type="caution">
    <text evidence="10">The sequence shown here is derived from an EMBL/GenBank/DDBJ whole genome shotgun (WGS) entry which is preliminary data.</text>
</comment>
<proteinExistence type="predicted"/>
<evidence type="ECO:0000256" key="4">
    <source>
        <dbReference type="ARBA" id="ARBA00022832"/>
    </source>
</evidence>
<keyword evidence="7 8" id="KW-0092">Biotin</keyword>
<evidence type="ECO:0000256" key="8">
    <source>
        <dbReference type="RuleBase" id="RU364072"/>
    </source>
</evidence>
<dbReference type="InterPro" id="IPR011053">
    <property type="entry name" value="Single_hybrid_motif"/>
</dbReference>
<keyword evidence="4 8" id="KW-0276">Fatty acid metabolism</keyword>
<evidence type="ECO:0000256" key="5">
    <source>
        <dbReference type="ARBA" id="ARBA00023098"/>
    </source>
</evidence>
<sequence>ESAPTAEDADEHLTSPAVGVFYHAKEPGAEPFVSVGDAVSPGQQIGIVEAMKLMIPVEADRAGTIAAVVKDDGAPVEYGEPLFALAAAEGS</sequence>
<dbReference type="PANTHER" id="PTHR45266:SF3">
    <property type="entry name" value="OXALOACETATE DECARBOXYLASE ALPHA CHAIN"/>
    <property type="match status" value="1"/>
</dbReference>
<keyword evidence="11" id="KW-1185">Reference proteome</keyword>
<dbReference type="InterPro" id="IPR001882">
    <property type="entry name" value="Biotin_BS"/>
</dbReference>
<evidence type="ECO:0000313" key="10">
    <source>
        <dbReference type="EMBL" id="TMR02608.1"/>
    </source>
</evidence>